<dbReference type="PANTHER" id="PTHR43135">
    <property type="entry name" value="ALPHA-D-RIBOSE 1-METHYLPHOSPHONATE 5-TRIPHOSPHATE DIPHOSPHATASE"/>
    <property type="match status" value="1"/>
</dbReference>
<dbReference type="Pfam" id="PF01979">
    <property type="entry name" value="Amidohydro_1"/>
    <property type="match status" value="1"/>
</dbReference>
<dbReference type="CDD" id="cd01299">
    <property type="entry name" value="Met_dep_hydrolase_A"/>
    <property type="match status" value="1"/>
</dbReference>
<evidence type="ECO:0000259" key="1">
    <source>
        <dbReference type="Pfam" id="PF01979"/>
    </source>
</evidence>
<reference evidence="2" key="1">
    <citation type="submission" date="2018-05" db="EMBL/GenBank/DDBJ databases">
        <authorList>
            <person name="Lanie J.A."/>
            <person name="Ng W.-L."/>
            <person name="Kazmierczak K.M."/>
            <person name="Andrzejewski T.M."/>
            <person name="Davidsen T.M."/>
            <person name="Wayne K.J."/>
            <person name="Tettelin H."/>
            <person name="Glass J.I."/>
            <person name="Rusch D."/>
            <person name="Podicherti R."/>
            <person name="Tsui H.-C.T."/>
            <person name="Winkler M.E."/>
        </authorList>
    </citation>
    <scope>NUCLEOTIDE SEQUENCE</scope>
</reference>
<dbReference type="SUPFAM" id="SSF51338">
    <property type="entry name" value="Composite domain of metallo-dependent hydrolases"/>
    <property type="match status" value="1"/>
</dbReference>
<dbReference type="InterPro" id="IPR051781">
    <property type="entry name" value="Metallo-dep_Hydrolase"/>
</dbReference>
<organism evidence="2">
    <name type="scientific">marine metagenome</name>
    <dbReference type="NCBI Taxonomy" id="408172"/>
    <lineage>
        <taxon>unclassified sequences</taxon>
        <taxon>metagenomes</taxon>
        <taxon>ecological metagenomes</taxon>
    </lineage>
</organism>
<dbReference type="AlphaFoldDB" id="A0A381NWB6"/>
<dbReference type="InterPro" id="IPR057744">
    <property type="entry name" value="OTAase-like"/>
</dbReference>
<dbReference type="EMBL" id="UINC01000651">
    <property type="protein sequence ID" value="SUZ58926.1"/>
    <property type="molecule type" value="Genomic_DNA"/>
</dbReference>
<dbReference type="Gene3D" id="3.20.20.140">
    <property type="entry name" value="Metal-dependent hydrolases"/>
    <property type="match status" value="1"/>
</dbReference>
<proteinExistence type="predicted"/>
<dbReference type="SUPFAM" id="SSF51556">
    <property type="entry name" value="Metallo-dependent hydrolases"/>
    <property type="match status" value="1"/>
</dbReference>
<dbReference type="InterPro" id="IPR006680">
    <property type="entry name" value="Amidohydro-rel"/>
</dbReference>
<protein>
    <recommendedName>
        <fullName evidence="1">Amidohydrolase-related domain-containing protein</fullName>
    </recommendedName>
</protein>
<feature type="non-terminal residue" evidence="2">
    <location>
        <position position="425"/>
    </location>
</feature>
<dbReference type="GO" id="GO:0016810">
    <property type="term" value="F:hydrolase activity, acting on carbon-nitrogen (but not peptide) bonds"/>
    <property type="evidence" value="ECO:0007669"/>
    <property type="project" value="InterPro"/>
</dbReference>
<evidence type="ECO:0000313" key="2">
    <source>
        <dbReference type="EMBL" id="SUZ58926.1"/>
    </source>
</evidence>
<gene>
    <name evidence="2" type="ORF">METZ01_LOCUS11780</name>
</gene>
<name>A0A381NWB6_9ZZZZ</name>
<feature type="domain" description="Amidohydrolase-related" evidence="1">
    <location>
        <begin position="74"/>
        <end position="424"/>
    </location>
</feature>
<dbReference type="Gene3D" id="2.30.40.10">
    <property type="entry name" value="Urease, subunit C, domain 1"/>
    <property type="match status" value="1"/>
</dbReference>
<dbReference type="InterPro" id="IPR032466">
    <property type="entry name" value="Metal_Hydrolase"/>
</dbReference>
<sequence length="425" mass="45067">MRKLILVLSLFYIGCFFALSSATVIHAGLLINGESSFPSPEMSIVIEGSKIQAIETGFITPDSEDEFIDLSGYTVLPGLIDMHVHLGSEYSKNSYQERITLNAGDYAIRAVANAQKTLMAGFTTVRNLGGSDGVTISLRNAITKGIVTGPRIFSSGTTIASSGGHGDSTNSLNKSLTSDPGAAKGIINNLDDASKAVRYRYKEGSDLIKITATGGVLSNAKNSQNPQLTEQEITQIVNIADDYGFKVAAHAHGAEGIKRAVRAGVHSIEHGTLMDAEGMRLMREKGTYYVPTIIAGLWVAEKAKDPDFFPELVRPKAAEIGPQIKVTFGKAYQAGVKIAFGTDTGVSAHGKNASEFKHMVEAGMPPMKAIQSATVEASKLLGEYSSLGSLVGGKSADIIAVSGNPLEDISILEEVDFVMKAGKVY</sequence>
<dbReference type="InterPro" id="IPR011059">
    <property type="entry name" value="Metal-dep_hydrolase_composite"/>
</dbReference>
<accession>A0A381NWB6</accession>
<dbReference type="PANTHER" id="PTHR43135:SF3">
    <property type="entry name" value="ALPHA-D-RIBOSE 1-METHYLPHOSPHONATE 5-TRIPHOSPHATE DIPHOSPHATASE"/>
    <property type="match status" value="1"/>
</dbReference>
<feature type="non-terminal residue" evidence="2">
    <location>
        <position position="1"/>
    </location>
</feature>